<dbReference type="EMBL" id="BOOH01000019">
    <property type="protein sequence ID" value="GIH76163.1"/>
    <property type="molecule type" value="Genomic_DNA"/>
</dbReference>
<proteinExistence type="predicted"/>
<gene>
    <name evidence="1" type="ORF">Plo01_25920</name>
</gene>
<dbReference type="RefSeq" id="WP_203890775.1">
    <property type="nucleotide sequence ID" value="NZ_BOOH01000019.1"/>
</dbReference>
<accession>A0A8J3RJK4</accession>
<sequence length="166" mass="17754">MSEPLLTITAYGTPVGQGAISHGRHGRGYHSNAATLLPWRAAVAAAAMRTAGTHAHQPPLGIAPRSGPCLRCGIRRAEHGLLDGPLALAVDIALPILKSDPDRAEPTTRSSHDWDHHARAVGDALGEASIWRDDSQVVDGRLRKRYVGHPDALERPGALIRIWKAS</sequence>
<dbReference type="Gene3D" id="3.30.1330.70">
    <property type="entry name" value="Holliday junction resolvase RusA"/>
    <property type="match status" value="1"/>
</dbReference>
<evidence type="ECO:0000313" key="2">
    <source>
        <dbReference type="Proteomes" id="UP000616724"/>
    </source>
</evidence>
<evidence type="ECO:0000313" key="1">
    <source>
        <dbReference type="EMBL" id="GIH76163.1"/>
    </source>
</evidence>
<dbReference type="InterPro" id="IPR008822">
    <property type="entry name" value="Endonuclease_RusA-like"/>
</dbReference>
<protein>
    <submittedName>
        <fullName evidence="1">Uncharacterized protein</fullName>
    </submittedName>
</protein>
<dbReference type="AlphaFoldDB" id="A0A8J3RJK4"/>
<keyword evidence="2" id="KW-1185">Reference proteome</keyword>
<dbReference type="Pfam" id="PF05866">
    <property type="entry name" value="RusA"/>
    <property type="match status" value="1"/>
</dbReference>
<organism evidence="1 2">
    <name type="scientific">Planobispora longispora</name>
    <dbReference type="NCBI Taxonomy" id="28887"/>
    <lineage>
        <taxon>Bacteria</taxon>
        <taxon>Bacillati</taxon>
        <taxon>Actinomycetota</taxon>
        <taxon>Actinomycetes</taxon>
        <taxon>Streptosporangiales</taxon>
        <taxon>Streptosporangiaceae</taxon>
        <taxon>Planobispora</taxon>
    </lineage>
</organism>
<dbReference type="GO" id="GO:0006310">
    <property type="term" value="P:DNA recombination"/>
    <property type="evidence" value="ECO:0007669"/>
    <property type="project" value="InterPro"/>
</dbReference>
<dbReference type="GO" id="GO:0000287">
    <property type="term" value="F:magnesium ion binding"/>
    <property type="evidence" value="ECO:0007669"/>
    <property type="project" value="InterPro"/>
</dbReference>
<dbReference type="SUPFAM" id="SSF103084">
    <property type="entry name" value="Holliday junction resolvase RusA"/>
    <property type="match status" value="1"/>
</dbReference>
<reference evidence="1 2" key="1">
    <citation type="submission" date="2021-01" db="EMBL/GenBank/DDBJ databases">
        <title>Whole genome shotgun sequence of Planobispora longispora NBRC 13918.</title>
        <authorList>
            <person name="Komaki H."/>
            <person name="Tamura T."/>
        </authorList>
    </citation>
    <scope>NUCLEOTIDE SEQUENCE [LARGE SCALE GENOMIC DNA]</scope>
    <source>
        <strain evidence="1 2">NBRC 13918</strain>
    </source>
</reference>
<dbReference type="Proteomes" id="UP000616724">
    <property type="component" value="Unassembled WGS sequence"/>
</dbReference>
<dbReference type="GO" id="GO:0006281">
    <property type="term" value="P:DNA repair"/>
    <property type="evidence" value="ECO:0007669"/>
    <property type="project" value="InterPro"/>
</dbReference>
<name>A0A8J3RJK4_9ACTN</name>
<comment type="caution">
    <text evidence="1">The sequence shown here is derived from an EMBL/GenBank/DDBJ whole genome shotgun (WGS) entry which is preliminary data.</text>
</comment>
<dbReference type="InterPro" id="IPR036614">
    <property type="entry name" value="RusA-like_sf"/>
</dbReference>